<accession>A0ABN6XD16</accession>
<dbReference type="EMBL" id="AP027729">
    <property type="protein sequence ID" value="BDZ42741.1"/>
    <property type="molecule type" value="Genomic_DNA"/>
</dbReference>
<feature type="transmembrane region" description="Helical" evidence="1">
    <location>
        <begin position="160"/>
        <end position="185"/>
    </location>
</feature>
<feature type="transmembrane region" description="Helical" evidence="1">
    <location>
        <begin position="428"/>
        <end position="444"/>
    </location>
</feature>
<evidence type="ECO:0000313" key="2">
    <source>
        <dbReference type="EMBL" id="BDZ42741.1"/>
    </source>
</evidence>
<keyword evidence="1" id="KW-1133">Transmembrane helix</keyword>
<keyword evidence="3" id="KW-1185">Reference proteome</keyword>
<name>A0ABN6XD16_9CELL</name>
<feature type="transmembrane region" description="Helical" evidence="1">
    <location>
        <begin position="205"/>
        <end position="226"/>
    </location>
</feature>
<feature type="transmembrane region" description="Helical" evidence="1">
    <location>
        <begin position="263"/>
        <end position="280"/>
    </location>
</feature>
<organism evidence="2 3">
    <name type="scientific">Paraoerskovia sediminicola</name>
    <dbReference type="NCBI Taxonomy" id="1138587"/>
    <lineage>
        <taxon>Bacteria</taxon>
        <taxon>Bacillati</taxon>
        <taxon>Actinomycetota</taxon>
        <taxon>Actinomycetes</taxon>
        <taxon>Micrococcales</taxon>
        <taxon>Cellulomonadaceae</taxon>
        <taxon>Paraoerskovia</taxon>
    </lineage>
</organism>
<keyword evidence="1" id="KW-0472">Membrane</keyword>
<evidence type="ECO:0000313" key="3">
    <source>
        <dbReference type="Proteomes" id="UP001321475"/>
    </source>
</evidence>
<dbReference type="Proteomes" id="UP001321475">
    <property type="component" value="Chromosome"/>
</dbReference>
<feature type="transmembrane region" description="Helical" evidence="1">
    <location>
        <begin position="20"/>
        <end position="38"/>
    </location>
</feature>
<feature type="transmembrane region" description="Helical" evidence="1">
    <location>
        <begin position="287"/>
        <end position="306"/>
    </location>
</feature>
<sequence>MTSVGENLAPPAAPALGGRLAVFVASAGVLSVALPLLLVAEIDRDPRSTAWTATLALVVWAGFRLSYRIASGRPELFDFVFWVFCYIFMGVAPSVQILTGGVSTTTPGVDPSLDIWIAGTVWTGVVCYEIGRWITRRRRTAWASVRVDAATGLDVVPRRAVLLTGVGVVAAAYFVSKIGLGTLFMSRYSAADIRGAAMPDLAVRSIVSAAASYPLLIAACVFILVGTRSALGSRSWRYAPLLAIVLVVLLTVTNPISSARYDFGTVGFALVVAAGAMSTVRRARWSMVGVLLALLFVFPIADAFRADAVNVQRTGFFAEYAGNPDYDAFWQIGNAVAYVRDDLVQPMMQALGVVFFWVPRSIWPGKPLDTGVMLAQYRGYSFENLSAPLWAEALVNGGFVVVVIGFVALGMILALLDEKISVALVGRGQFWSVVGAVFPFYMVILLRGSLLQATGTLVVALACTLFVREWKREKRQRDRLDAPVVER</sequence>
<keyword evidence="1" id="KW-0812">Transmembrane</keyword>
<protein>
    <recommendedName>
        <fullName evidence="4">Oligosaccharide repeat unit polymerase</fullName>
    </recommendedName>
</protein>
<reference evidence="3" key="1">
    <citation type="journal article" date="2019" name="Int. J. Syst. Evol. Microbiol.">
        <title>The Global Catalogue of Microorganisms (GCM) 10K type strain sequencing project: providing services to taxonomists for standard genome sequencing and annotation.</title>
        <authorList>
            <consortium name="The Broad Institute Genomics Platform"/>
            <consortium name="The Broad Institute Genome Sequencing Center for Infectious Disease"/>
            <person name="Wu L."/>
            <person name="Ma J."/>
        </authorList>
    </citation>
    <scope>NUCLEOTIDE SEQUENCE [LARGE SCALE GENOMIC DNA]</scope>
    <source>
        <strain evidence="3">NBRC 108565</strain>
    </source>
</reference>
<feature type="transmembrane region" description="Helical" evidence="1">
    <location>
        <begin position="79"/>
        <end position="103"/>
    </location>
</feature>
<evidence type="ECO:0000256" key="1">
    <source>
        <dbReference type="SAM" id="Phobius"/>
    </source>
</evidence>
<feature type="transmembrane region" description="Helical" evidence="1">
    <location>
        <begin position="393"/>
        <end position="416"/>
    </location>
</feature>
<feature type="transmembrane region" description="Helical" evidence="1">
    <location>
        <begin position="50"/>
        <end position="67"/>
    </location>
</feature>
<feature type="transmembrane region" description="Helical" evidence="1">
    <location>
        <begin position="450"/>
        <end position="467"/>
    </location>
</feature>
<feature type="transmembrane region" description="Helical" evidence="1">
    <location>
        <begin position="238"/>
        <end position="257"/>
    </location>
</feature>
<feature type="transmembrane region" description="Helical" evidence="1">
    <location>
        <begin position="115"/>
        <end position="134"/>
    </location>
</feature>
<evidence type="ECO:0008006" key="4">
    <source>
        <dbReference type="Google" id="ProtNLM"/>
    </source>
</evidence>
<gene>
    <name evidence="2" type="ORF">GCM10025865_20400</name>
</gene>
<proteinExistence type="predicted"/>